<accession>A0AB34GDG8</accession>
<evidence type="ECO:0000313" key="3">
    <source>
        <dbReference type="Proteomes" id="UP001159641"/>
    </source>
</evidence>
<comment type="caution">
    <text evidence="2">The sequence shown here is derived from an EMBL/GenBank/DDBJ whole genome shotgun (WGS) entry which is preliminary data.</text>
</comment>
<dbReference type="EMBL" id="JAIQCJ010002438">
    <property type="protein sequence ID" value="KAJ8776359.1"/>
    <property type="molecule type" value="Genomic_DNA"/>
</dbReference>
<organism evidence="2 3">
    <name type="scientific">Eschrichtius robustus</name>
    <name type="common">California gray whale</name>
    <name type="synonym">Eschrichtius gibbosus</name>
    <dbReference type="NCBI Taxonomy" id="9764"/>
    <lineage>
        <taxon>Eukaryota</taxon>
        <taxon>Metazoa</taxon>
        <taxon>Chordata</taxon>
        <taxon>Craniata</taxon>
        <taxon>Vertebrata</taxon>
        <taxon>Euteleostomi</taxon>
        <taxon>Mammalia</taxon>
        <taxon>Eutheria</taxon>
        <taxon>Laurasiatheria</taxon>
        <taxon>Artiodactyla</taxon>
        <taxon>Whippomorpha</taxon>
        <taxon>Cetacea</taxon>
        <taxon>Mysticeti</taxon>
        <taxon>Eschrichtiidae</taxon>
        <taxon>Eschrichtius</taxon>
    </lineage>
</organism>
<feature type="region of interest" description="Disordered" evidence="1">
    <location>
        <begin position="1"/>
        <end position="128"/>
    </location>
</feature>
<protein>
    <submittedName>
        <fullName evidence="2">Uncharacterized protein</fullName>
    </submittedName>
</protein>
<reference evidence="2 3" key="1">
    <citation type="submission" date="2022-11" db="EMBL/GenBank/DDBJ databases">
        <title>Whole genome sequence of Eschrichtius robustus ER-17-0199.</title>
        <authorList>
            <person name="Bruniche-Olsen A."/>
            <person name="Black A.N."/>
            <person name="Fields C.J."/>
            <person name="Walden K."/>
            <person name="Dewoody J.A."/>
        </authorList>
    </citation>
    <scope>NUCLEOTIDE SEQUENCE [LARGE SCALE GENOMIC DNA]</scope>
    <source>
        <strain evidence="2">ER-17-0199</strain>
        <tissue evidence="2">Blubber</tissue>
    </source>
</reference>
<dbReference type="AlphaFoldDB" id="A0AB34GDG8"/>
<dbReference type="Proteomes" id="UP001159641">
    <property type="component" value="Unassembled WGS sequence"/>
</dbReference>
<gene>
    <name evidence="2" type="ORF">J1605_015657</name>
</gene>
<sequence>MRRRTPKTSFNNEEDRGFSWDRNRQGLQSFDTVGPDTEDYNFRRPPRGPVGGKSPESSVRDSVLPSDSSSRKSVGPFRGLRPLALRGENAGPFPTQLPSLGPECVHGEVPGELCPGGDSGAVSAESPG</sequence>
<evidence type="ECO:0000256" key="1">
    <source>
        <dbReference type="SAM" id="MobiDB-lite"/>
    </source>
</evidence>
<evidence type="ECO:0000313" key="2">
    <source>
        <dbReference type="EMBL" id="KAJ8776359.1"/>
    </source>
</evidence>
<name>A0AB34GDG8_ESCRO</name>
<keyword evidence="3" id="KW-1185">Reference proteome</keyword>
<feature type="compositionally biased region" description="Basic and acidic residues" evidence="1">
    <location>
        <begin position="13"/>
        <end position="24"/>
    </location>
</feature>
<proteinExistence type="predicted"/>